<keyword evidence="7" id="KW-1185">Reference proteome</keyword>
<feature type="active site" description="Nucleophile" evidence="2">
    <location>
        <position position="102"/>
    </location>
</feature>
<feature type="active site" description="Charge relay system" evidence="2">
    <location>
        <position position="208"/>
    </location>
</feature>
<keyword evidence="4" id="KW-1133">Transmembrane helix</keyword>
<dbReference type="OrthoDB" id="9786110at2"/>
<feature type="binding site" evidence="3">
    <location>
        <position position="33"/>
    </location>
    <ligand>
        <name>substrate</name>
    </ligand>
</feature>
<dbReference type="PIRSF" id="PIRSF017388">
    <property type="entry name" value="Esterase_lipase"/>
    <property type="match status" value="1"/>
</dbReference>
<keyword evidence="1 6" id="KW-0378">Hydrolase</keyword>
<feature type="domain" description="Serine aminopeptidase S33" evidence="5">
    <location>
        <begin position="27"/>
        <end position="246"/>
    </location>
</feature>
<keyword evidence="4" id="KW-0812">Transmembrane</keyword>
<proteinExistence type="predicted"/>
<dbReference type="InterPro" id="IPR022742">
    <property type="entry name" value="Hydrolase_4"/>
</dbReference>
<feature type="binding site" evidence="3">
    <location>
        <position position="103"/>
    </location>
    <ligand>
        <name>substrate</name>
    </ligand>
</feature>
<sequence>METIKHTAIISGAEPFYFSGEKDAPGVLLIHGFTGTPKEMRWMGEYLHQNEGFSCIGPRLAGHATSLDDMMRSTHHDWMVSVEEAYYMLRDRTNTVYIAGLSMGAALALLFGSILPVKGIIAMASPYALPNDWRLKYTRLLSKIQPLMPKEHADPESGWFDKDAARDHLCYSHNPLRSIGELNLLLGRLREALPHIAVPTLLIYSKDDQALPLGSEYCMNEIFASIGTEQKEKILLSGSGHVLTRDAKRLEVFQTAAEFIKRNEG</sequence>
<keyword evidence="4" id="KW-0472">Membrane</keyword>
<dbReference type="SUPFAM" id="SSF53474">
    <property type="entry name" value="alpha/beta-Hydrolases"/>
    <property type="match status" value="1"/>
</dbReference>
<protein>
    <submittedName>
        <fullName evidence="6">Acylglycerol lipase</fullName>
        <ecNumber evidence="6">3.1.1.23</ecNumber>
    </submittedName>
</protein>
<dbReference type="GO" id="GO:0016020">
    <property type="term" value="C:membrane"/>
    <property type="evidence" value="ECO:0007669"/>
    <property type="project" value="TreeGrafter"/>
</dbReference>
<dbReference type="eggNOG" id="COG1647">
    <property type="taxonomic scope" value="Bacteria"/>
</dbReference>
<dbReference type="Gene3D" id="3.40.50.1820">
    <property type="entry name" value="alpha/beta hydrolase"/>
    <property type="match status" value="1"/>
</dbReference>
<dbReference type="GO" id="GO:0047372">
    <property type="term" value="F:monoacylglycerol lipase activity"/>
    <property type="evidence" value="ECO:0007669"/>
    <property type="project" value="UniProtKB-EC"/>
</dbReference>
<dbReference type="EMBL" id="CP002868">
    <property type="protein sequence ID" value="AEJ19064.1"/>
    <property type="molecule type" value="Genomic_DNA"/>
</dbReference>
<dbReference type="InterPro" id="IPR050266">
    <property type="entry name" value="AB_hydrolase_sf"/>
</dbReference>
<gene>
    <name evidence="6" type="ordered locus">Spica_0914</name>
</gene>
<evidence type="ECO:0000313" key="6">
    <source>
        <dbReference type="EMBL" id="AEJ19064.1"/>
    </source>
</evidence>
<evidence type="ECO:0000313" key="7">
    <source>
        <dbReference type="Proteomes" id="UP000000503"/>
    </source>
</evidence>
<feature type="transmembrane region" description="Helical" evidence="4">
    <location>
        <begin position="96"/>
        <end position="115"/>
    </location>
</feature>
<evidence type="ECO:0000256" key="4">
    <source>
        <dbReference type="SAM" id="Phobius"/>
    </source>
</evidence>
<dbReference type="AlphaFoldDB" id="F8F1L1"/>
<organism evidence="6 7">
    <name type="scientific">Gracilinema caldarium (strain ATCC 51460 / DSM 7334 / H1)</name>
    <name type="common">Treponema caldarium</name>
    <dbReference type="NCBI Taxonomy" id="744872"/>
    <lineage>
        <taxon>Bacteria</taxon>
        <taxon>Pseudomonadati</taxon>
        <taxon>Spirochaetota</taxon>
        <taxon>Spirochaetia</taxon>
        <taxon>Spirochaetales</taxon>
        <taxon>Breznakiellaceae</taxon>
        <taxon>Gracilinema</taxon>
    </lineage>
</organism>
<dbReference type="RefSeq" id="WP_013968375.1">
    <property type="nucleotide sequence ID" value="NC_015732.1"/>
</dbReference>
<dbReference type="InterPro" id="IPR029058">
    <property type="entry name" value="AB_hydrolase_fold"/>
</dbReference>
<dbReference type="STRING" id="744872.Spica_0914"/>
<dbReference type="PANTHER" id="PTHR43798:SF31">
    <property type="entry name" value="AB HYDROLASE SUPERFAMILY PROTEIN YCLE"/>
    <property type="match status" value="1"/>
</dbReference>
<evidence type="ECO:0000256" key="3">
    <source>
        <dbReference type="PIRSR" id="PIRSR017388-2"/>
    </source>
</evidence>
<dbReference type="ESTHER" id="trech-f8f1l1">
    <property type="family name" value="CarbLipBact_2"/>
</dbReference>
<dbReference type="Proteomes" id="UP000000503">
    <property type="component" value="Chromosome"/>
</dbReference>
<feature type="active site" description="Charge relay system" evidence="2">
    <location>
        <position position="241"/>
    </location>
</feature>
<accession>F8F1L1</accession>
<dbReference type="PANTHER" id="PTHR43798">
    <property type="entry name" value="MONOACYLGLYCEROL LIPASE"/>
    <property type="match status" value="1"/>
</dbReference>
<dbReference type="KEGG" id="scd:Spica_0914"/>
<dbReference type="InterPro" id="IPR012354">
    <property type="entry name" value="Esterase_lipase"/>
</dbReference>
<evidence type="ECO:0000256" key="1">
    <source>
        <dbReference type="ARBA" id="ARBA00022801"/>
    </source>
</evidence>
<reference evidence="7" key="1">
    <citation type="journal article" date="2013" name="Stand. Genomic Sci.">
        <title>Genome sequence of the thermophilic fresh-water bacterium Spirochaeta caldaria type strain (H1(T)), reclassification of Spirochaeta caldaria, Spirochaeta stenostrepta, and Spirochaeta zuelzerae in the genus Treponema as Treponema caldaria comb. nov., Treponema stenostrepta comb. nov., and Treponema zuelzerae comb. nov., and emendation of the genus Treponema.</title>
        <authorList>
            <person name="Abt B."/>
            <person name="Goker M."/>
            <person name="Scheuner C."/>
            <person name="Han C."/>
            <person name="Lu M."/>
            <person name="Misra M."/>
            <person name="Lapidus A."/>
            <person name="Nolan M."/>
            <person name="Lucas S."/>
            <person name="Hammon N."/>
            <person name="Deshpande S."/>
            <person name="Cheng J.F."/>
            <person name="Tapia R."/>
            <person name="Goodwin L.A."/>
            <person name="Pitluck S."/>
            <person name="Liolios K."/>
            <person name="Pagani I."/>
            <person name="Ivanova N."/>
            <person name="Mavromatis K."/>
            <person name="Mikhailova N."/>
            <person name="Huntemann M."/>
            <person name="Pati A."/>
            <person name="Chen A."/>
            <person name="Palaniappan K."/>
            <person name="Land M."/>
            <person name="Hauser L."/>
            <person name="Jeffries C.D."/>
            <person name="Rohde M."/>
            <person name="Spring S."/>
            <person name="Gronow S."/>
            <person name="Detter J.C."/>
            <person name="Bristow J."/>
            <person name="Eisen J.A."/>
            <person name="Markowitz V."/>
            <person name="Hugenholtz P."/>
            <person name="Kyrpides N.C."/>
            <person name="Woyke T."/>
            <person name="Klenk H.P."/>
        </authorList>
    </citation>
    <scope>NUCLEOTIDE SEQUENCE</scope>
    <source>
        <strain evidence="7">ATCC 51460 / DSM 7334 / H1</strain>
    </source>
</reference>
<dbReference type="EC" id="3.1.1.23" evidence="6"/>
<dbReference type="Pfam" id="PF12146">
    <property type="entry name" value="Hydrolase_4"/>
    <property type="match status" value="1"/>
</dbReference>
<evidence type="ECO:0000259" key="5">
    <source>
        <dbReference type="Pfam" id="PF12146"/>
    </source>
</evidence>
<dbReference type="HOGENOM" id="CLU_076594_0_0_12"/>
<evidence type="ECO:0000256" key="2">
    <source>
        <dbReference type="PIRSR" id="PIRSR017388-1"/>
    </source>
</evidence>
<name>F8F1L1_GRAC1</name>